<gene>
    <name evidence="2" type="ORF">Tchar_00700</name>
</gene>
<dbReference type="AlphaFoldDB" id="A0A554XI41"/>
<proteinExistence type="predicted"/>
<name>A0A554XI41_9BURK</name>
<keyword evidence="3" id="KW-1185">Reference proteome</keyword>
<organism evidence="2 3">
    <name type="scientific">Tepidimonas charontis</name>
    <dbReference type="NCBI Taxonomy" id="2267262"/>
    <lineage>
        <taxon>Bacteria</taxon>
        <taxon>Pseudomonadati</taxon>
        <taxon>Pseudomonadota</taxon>
        <taxon>Betaproteobacteria</taxon>
        <taxon>Burkholderiales</taxon>
        <taxon>Tepidimonas</taxon>
    </lineage>
</organism>
<feature type="signal peptide" evidence="1">
    <location>
        <begin position="1"/>
        <end position="20"/>
    </location>
</feature>
<sequence>MPRIGALLCLVVAASGAAHAQGENDTSTAYEGPPVTMLRDGGLGAIDLAGKRAYVEFQNSPRLSTLLARRAQSLGAVVVTTGSEADVWIEAKGEFKAAREYGNRRAHADVGEVFEKAGAVQTTGLRQDVMFSHGGAALDAAQATVAANLLSAVADASGFRGWFNNLVAGDPDGFCFRGCEYKQTAAITLTVRQASGAPVGSLSVAASTSDRKLLPLPLVEAALAEALGELDRAYASPPSAASGREPNGVEK</sequence>
<dbReference type="EMBL" id="VJON01000007">
    <property type="protein sequence ID" value="TSE35504.1"/>
    <property type="molecule type" value="Genomic_DNA"/>
</dbReference>
<comment type="caution">
    <text evidence="2">The sequence shown here is derived from an EMBL/GenBank/DDBJ whole genome shotgun (WGS) entry which is preliminary data.</text>
</comment>
<keyword evidence="1" id="KW-0732">Signal</keyword>
<reference evidence="2 3" key="1">
    <citation type="submission" date="2019-07" db="EMBL/GenBank/DDBJ databases">
        <title>Tepidimonas charontis SPSP-6 draft genome.</title>
        <authorList>
            <person name="Da Costa M.S."/>
            <person name="Froufe H.J.C."/>
            <person name="Egas C."/>
            <person name="Albuquerque L."/>
        </authorList>
    </citation>
    <scope>NUCLEOTIDE SEQUENCE [LARGE SCALE GENOMIC DNA]</scope>
    <source>
        <strain evidence="2 3">SPSP-6</strain>
    </source>
</reference>
<accession>A0A554XI41</accession>
<protein>
    <recommendedName>
        <fullName evidence="4">DUF4410 domain-containing protein</fullName>
    </recommendedName>
</protein>
<feature type="chain" id="PRO_5022221624" description="DUF4410 domain-containing protein" evidence="1">
    <location>
        <begin position="21"/>
        <end position="251"/>
    </location>
</feature>
<dbReference type="Proteomes" id="UP000318294">
    <property type="component" value="Unassembled WGS sequence"/>
</dbReference>
<evidence type="ECO:0000256" key="1">
    <source>
        <dbReference type="SAM" id="SignalP"/>
    </source>
</evidence>
<evidence type="ECO:0000313" key="3">
    <source>
        <dbReference type="Proteomes" id="UP000318294"/>
    </source>
</evidence>
<evidence type="ECO:0000313" key="2">
    <source>
        <dbReference type="EMBL" id="TSE35504.1"/>
    </source>
</evidence>
<evidence type="ECO:0008006" key="4">
    <source>
        <dbReference type="Google" id="ProtNLM"/>
    </source>
</evidence>